<accession>A0A5B7G907</accession>
<evidence type="ECO:0000313" key="2">
    <source>
        <dbReference type="Proteomes" id="UP000324222"/>
    </source>
</evidence>
<comment type="caution">
    <text evidence="1">The sequence shown here is derived from an EMBL/GenBank/DDBJ whole genome shotgun (WGS) entry which is preliminary data.</text>
</comment>
<sequence>MPLTPTLTSPTCSLTTSSVMLLDAARTAGGRWWLRVLSLAFRPRHSTRHWLSMMATALLCCLLT</sequence>
<dbReference type="Proteomes" id="UP000324222">
    <property type="component" value="Unassembled WGS sequence"/>
</dbReference>
<protein>
    <submittedName>
        <fullName evidence="1">Uncharacterized protein</fullName>
    </submittedName>
</protein>
<keyword evidence="2" id="KW-1185">Reference proteome</keyword>
<gene>
    <name evidence="1" type="ORF">E2C01_047912</name>
</gene>
<dbReference type="AlphaFoldDB" id="A0A5B7G907"/>
<reference evidence="1 2" key="1">
    <citation type="submission" date="2019-05" db="EMBL/GenBank/DDBJ databases">
        <title>Another draft genome of Portunus trituberculatus and its Hox gene families provides insights of decapod evolution.</title>
        <authorList>
            <person name="Jeong J.-H."/>
            <person name="Song I."/>
            <person name="Kim S."/>
            <person name="Choi T."/>
            <person name="Kim D."/>
            <person name="Ryu S."/>
            <person name="Kim W."/>
        </authorList>
    </citation>
    <scope>NUCLEOTIDE SEQUENCE [LARGE SCALE GENOMIC DNA]</scope>
    <source>
        <tissue evidence="1">Muscle</tissue>
    </source>
</reference>
<organism evidence="1 2">
    <name type="scientific">Portunus trituberculatus</name>
    <name type="common">Swimming crab</name>
    <name type="synonym">Neptunus trituberculatus</name>
    <dbReference type="NCBI Taxonomy" id="210409"/>
    <lineage>
        <taxon>Eukaryota</taxon>
        <taxon>Metazoa</taxon>
        <taxon>Ecdysozoa</taxon>
        <taxon>Arthropoda</taxon>
        <taxon>Crustacea</taxon>
        <taxon>Multicrustacea</taxon>
        <taxon>Malacostraca</taxon>
        <taxon>Eumalacostraca</taxon>
        <taxon>Eucarida</taxon>
        <taxon>Decapoda</taxon>
        <taxon>Pleocyemata</taxon>
        <taxon>Brachyura</taxon>
        <taxon>Eubrachyura</taxon>
        <taxon>Portunoidea</taxon>
        <taxon>Portunidae</taxon>
        <taxon>Portuninae</taxon>
        <taxon>Portunus</taxon>
    </lineage>
</organism>
<evidence type="ECO:0000313" key="1">
    <source>
        <dbReference type="EMBL" id="MPC54007.1"/>
    </source>
</evidence>
<proteinExistence type="predicted"/>
<name>A0A5B7G907_PORTR</name>
<dbReference type="EMBL" id="VSRR010012043">
    <property type="protein sequence ID" value="MPC54007.1"/>
    <property type="molecule type" value="Genomic_DNA"/>
</dbReference>